<feature type="binding site" evidence="7">
    <location>
        <position position="152"/>
    </location>
    <ligand>
        <name>Zn(2+)</name>
        <dbReference type="ChEBI" id="CHEBI:29105"/>
    </ligand>
</feature>
<evidence type="ECO:0000313" key="9">
    <source>
        <dbReference type="EMBL" id="CAE2325063.1"/>
    </source>
</evidence>
<dbReference type="InterPro" id="IPR029035">
    <property type="entry name" value="DHS-like_NAD/FAD-binding_dom"/>
</dbReference>
<keyword evidence="6" id="KW-0520">NAD</keyword>
<feature type="active site" description="Proton acceptor" evidence="7">
    <location>
        <position position="144"/>
    </location>
</feature>
<dbReference type="PANTHER" id="PTHR11085">
    <property type="entry name" value="NAD-DEPENDENT PROTEIN DEACYLASE SIRTUIN-5, MITOCHONDRIAL-RELATED"/>
    <property type="match status" value="1"/>
</dbReference>
<reference evidence="9" key="1">
    <citation type="submission" date="2021-01" db="EMBL/GenBank/DDBJ databases">
        <authorList>
            <person name="Corre E."/>
            <person name="Pelletier E."/>
            <person name="Niang G."/>
            <person name="Scheremetjew M."/>
            <person name="Finn R."/>
            <person name="Kale V."/>
            <person name="Holt S."/>
            <person name="Cochrane G."/>
            <person name="Meng A."/>
            <person name="Brown T."/>
            <person name="Cohen L."/>
        </authorList>
    </citation>
    <scope>NUCLEOTIDE SEQUENCE</scope>
    <source>
        <strain evidence="9">SoJaBio B1-5/56/2</strain>
    </source>
</reference>
<sequence length="308" mass="33752">MAASLAGEIDRVVKFLKTGCDVIVLTGAGVSVASGIPDFRSPGGMYDTLRPELLTASEDERMMMQIEPTAVVSWELFQDNSFPYLELRRPFILGVAEAKWKASRSHWFLRLLHEKGCLKRVYTQNIDGLDYQVGLPDGKIIPVHGSMARIECEGCKTPYPPAEFRTQVLKNIKDIYGVDAQAPKVSTPICCKKCGEGLVKPATVLYGRSLPPQFFLGLQNDFAYKEGGKTMVLVMGTSLTVAPANSVPTFAKPGDMRVLINREMVGQMIGFGRGEKDVFLGGDCDDVVSQLVEGMGWGDELAKFEEGN</sequence>
<comment type="cofactor">
    <cofactor evidence="1">
        <name>Zn(2+)</name>
        <dbReference type="ChEBI" id="CHEBI:29105"/>
    </cofactor>
</comment>
<dbReference type="PROSITE" id="PS50305">
    <property type="entry name" value="SIRTUIN"/>
    <property type="match status" value="1"/>
</dbReference>
<organism evidence="9">
    <name type="scientific">Paramoeba aestuarina</name>
    <dbReference type="NCBI Taxonomy" id="180227"/>
    <lineage>
        <taxon>Eukaryota</taxon>
        <taxon>Amoebozoa</taxon>
        <taxon>Discosea</taxon>
        <taxon>Flabellinia</taxon>
        <taxon>Dactylopodida</taxon>
        <taxon>Paramoebidae</taxon>
        <taxon>Paramoeba</taxon>
    </lineage>
</organism>
<gene>
    <name evidence="9" type="ORF">NAES01612_LOCUS19650</name>
</gene>
<evidence type="ECO:0000256" key="7">
    <source>
        <dbReference type="PROSITE-ProRule" id="PRU00236"/>
    </source>
</evidence>
<feature type="domain" description="Deacetylase sirtuin-type" evidence="8">
    <location>
        <begin position="2"/>
        <end position="298"/>
    </location>
</feature>
<dbReference type="GO" id="GO:0005634">
    <property type="term" value="C:nucleus"/>
    <property type="evidence" value="ECO:0007669"/>
    <property type="project" value="TreeGrafter"/>
</dbReference>
<keyword evidence="3" id="KW-0808">Transferase</keyword>
<evidence type="ECO:0000256" key="1">
    <source>
        <dbReference type="ARBA" id="ARBA00001947"/>
    </source>
</evidence>
<evidence type="ECO:0000259" key="8">
    <source>
        <dbReference type="PROSITE" id="PS50305"/>
    </source>
</evidence>
<accession>A0A7S4U6L0</accession>
<feature type="binding site" evidence="7">
    <location>
        <position position="155"/>
    </location>
    <ligand>
        <name>Zn(2+)</name>
        <dbReference type="ChEBI" id="CHEBI:29105"/>
    </ligand>
</feature>
<dbReference type="AlphaFoldDB" id="A0A7S4U6L0"/>
<protein>
    <recommendedName>
        <fullName evidence="8">Deacetylase sirtuin-type domain-containing protein</fullName>
    </recommendedName>
</protein>
<dbReference type="PANTHER" id="PTHR11085:SF6">
    <property type="entry name" value="NAD-DEPENDENT PROTEIN DEACETYLASE SIRTUIN-2"/>
    <property type="match status" value="1"/>
</dbReference>
<feature type="binding site" evidence="7">
    <location>
        <position position="194"/>
    </location>
    <ligand>
        <name>Zn(2+)</name>
        <dbReference type="ChEBI" id="CHEBI:29105"/>
    </ligand>
</feature>
<dbReference type="GO" id="GO:0070403">
    <property type="term" value="F:NAD+ binding"/>
    <property type="evidence" value="ECO:0007669"/>
    <property type="project" value="InterPro"/>
</dbReference>
<evidence type="ECO:0000256" key="6">
    <source>
        <dbReference type="ARBA" id="ARBA00023027"/>
    </source>
</evidence>
<proteinExistence type="inferred from homology"/>
<evidence type="ECO:0000256" key="3">
    <source>
        <dbReference type="ARBA" id="ARBA00022679"/>
    </source>
</evidence>
<dbReference type="Gene3D" id="3.30.1600.10">
    <property type="entry name" value="SIR2/SIRT2 'Small Domain"/>
    <property type="match status" value="1"/>
</dbReference>
<dbReference type="GO" id="GO:0017136">
    <property type="term" value="F:histone deacetylase activity, NAD-dependent"/>
    <property type="evidence" value="ECO:0007669"/>
    <property type="project" value="TreeGrafter"/>
</dbReference>
<evidence type="ECO:0000256" key="5">
    <source>
        <dbReference type="ARBA" id="ARBA00022833"/>
    </source>
</evidence>
<dbReference type="InterPro" id="IPR003000">
    <property type="entry name" value="Sirtuin"/>
</dbReference>
<dbReference type="EMBL" id="HBKR01029986">
    <property type="protein sequence ID" value="CAE2325063.1"/>
    <property type="molecule type" value="Transcribed_RNA"/>
</dbReference>
<dbReference type="SUPFAM" id="SSF52467">
    <property type="entry name" value="DHS-like NAD/FAD-binding domain"/>
    <property type="match status" value="1"/>
</dbReference>
<dbReference type="InterPro" id="IPR050134">
    <property type="entry name" value="NAD-dep_sirtuin_deacylases"/>
</dbReference>
<dbReference type="GO" id="GO:0046872">
    <property type="term" value="F:metal ion binding"/>
    <property type="evidence" value="ECO:0007669"/>
    <property type="project" value="UniProtKB-KW"/>
</dbReference>
<evidence type="ECO:0000256" key="4">
    <source>
        <dbReference type="ARBA" id="ARBA00022723"/>
    </source>
</evidence>
<keyword evidence="5 7" id="KW-0862">Zinc</keyword>
<dbReference type="Gene3D" id="3.40.50.1220">
    <property type="entry name" value="TPP-binding domain"/>
    <property type="match status" value="1"/>
</dbReference>
<dbReference type="InterPro" id="IPR026591">
    <property type="entry name" value="Sirtuin_cat_small_dom_sf"/>
</dbReference>
<feature type="binding site" evidence="7">
    <location>
        <position position="191"/>
    </location>
    <ligand>
        <name>Zn(2+)</name>
        <dbReference type="ChEBI" id="CHEBI:29105"/>
    </ligand>
</feature>
<name>A0A7S4U6L0_9EUKA</name>
<dbReference type="Pfam" id="PF02146">
    <property type="entry name" value="SIR2"/>
    <property type="match status" value="1"/>
</dbReference>
<evidence type="ECO:0000256" key="2">
    <source>
        <dbReference type="ARBA" id="ARBA00006988"/>
    </source>
</evidence>
<keyword evidence="4 7" id="KW-0479">Metal-binding</keyword>
<dbReference type="InterPro" id="IPR026590">
    <property type="entry name" value="Ssirtuin_cat_dom"/>
</dbReference>
<comment type="similarity">
    <text evidence="2">Belongs to the sirtuin family.</text>
</comment>